<comment type="caution">
    <text evidence="2">The sequence shown here is derived from an EMBL/GenBank/DDBJ whole genome shotgun (WGS) entry which is preliminary data.</text>
</comment>
<protein>
    <submittedName>
        <fullName evidence="2">Carboxypeptidase regulatory-like domain-containing protein</fullName>
    </submittedName>
</protein>
<dbReference type="GO" id="GO:0004180">
    <property type="term" value="F:carboxypeptidase activity"/>
    <property type="evidence" value="ECO:0007669"/>
    <property type="project" value="UniProtKB-KW"/>
</dbReference>
<dbReference type="Proteomes" id="UP000282656">
    <property type="component" value="Unassembled WGS sequence"/>
</dbReference>
<accession>A0A3A8QV34</accession>
<feature type="signal peptide" evidence="1">
    <location>
        <begin position="1"/>
        <end position="20"/>
    </location>
</feature>
<feature type="chain" id="PRO_5017291825" evidence="1">
    <location>
        <begin position="21"/>
        <end position="120"/>
    </location>
</feature>
<proteinExistence type="predicted"/>
<gene>
    <name evidence="2" type="ORF">D7X96_04345</name>
</gene>
<dbReference type="Pfam" id="PF13620">
    <property type="entry name" value="CarboxypepD_reg"/>
    <property type="match status" value="1"/>
</dbReference>
<dbReference type="InterPro" id="IPR013784">
    <property type="entry name" value="Carb-bd-like_fold"/>
</dbReference>
<keyword evidence="3" id="KW-1185">Reference proteome</keyword>
<dbReference type="EMBL" id="RAWM01000007">
    <property type="protein sequence ID" value="RKH72629.1"/>
    <property type="molecule type" value="Genomic_DNA"/>
</dbReference>
<dbReference type="Gene3D" id="2.60.40.1120">
    <property type="entry name" value="Carboxypeptidase-like, regulatory domain"/>
    <property type="match status" value="1"/>
</dbReference>
<sequence length="120" mass="13162">MRFLVLPCLALLLASAPTSARSDSAIFGTVIDVGTRKPIPDMVVTAASPSLQGEEVVVTDLQGNFRIPNLRPGQYTLRFERLYYHPYSRTDLQLQAGHSLRVHAEVVPDPNQPDMGCGPM</sequence>
<organism evidence="2 3">
    <name type="scientific">Corallococcus interemptor</name>
    <dbReference type="NCBI Taxonomy" id="2316720"/>
    <lineage>
        <taxon>Bacteria</taxon>
        <taxon>Pseudomonadati</taxon>
        <taxon>Myxococcota</taxon>
        <taxon>Myxococcia</taxon>
        <taxon>Myxococcales</taxon>
        <taxon>Cystobacterineae</taxon>
        <taxon>Myxococcaceae</taxon>
        <taxon>Corallococcus</taxon>
    </lineage>
</organism>
<dbReference type="RefSeq" id="WP_120547482.1">
    <property type="nucleotide sequence ID" value="NZ_RAWM01000007.1"/>
</dbReference>
<dbReference type="AlphaFoldDB" id="A0A3A8QV34"/>
<dbReference type="SUPFAM" id="SSF49452">
    <property type="entry name" value="Starch-binding domain-like"/>
    <property type="match status" value="1"/>
</dbReference>
<name>A0A3A8QV34_9BACT</name>
<dbReference type="OrthoDB" id="5521412at2"/>
<evidence type="ECO:0000313" key="2">
    <source>
        <dbReference type="EMBL" id="RKH72629.1"/>
    </source>
</evidence>
<keyword evidence="1" id="KW-0732">Signal</keyword>
<keyword evidence="2" id="KW-0378">Hydrolase</keyword>
<evidence type="ECO:0000256" key="1">
    <source>
        <dbReference type="SAM" id="SignalP"/>
    </source>
</evidence>
<reference evidence="3" key="1">
    <citation type="submission" date="2018-09" db="EMBL/GenBank/DDBJ databases">
        <authorList>
            <person name="Livingstone P.G."/>
            <person name="Whitworth D.E."/>
        </authorList>
    </citation>
    <scope>NUCLEOTIDE SEQUENCE [LARGE SCALE GENOMIC DNA]</scope>
    <source>
        <strain evidence="3">AB047A</strain>
    </source>
</reference>
<keyword evidence="2" id="KW-0121">Carboxypeptidase</keyword>
<evidence type="ECO:0000313" key="3">
    <source>
        <dbReference type="Proteomes" id="UP000282656"/>
    </source>
</evidence>
<keyword evidence="2" id="KW-0645">Protease</keyword>
<dbReference type="GO" id="GO:0030246">
    <property type="term" value="F:carbohydrate binding"/>
    <property type="evidence" value="ECO:0007669"/>
    <property type="project" value="InterPro"/>
</dbReference>